<dbReference type="NCBIfam" id="TIGR02824">
    <property type="entry name" value="quinone_pig3"/>
    <property type="match status" value="1"/>
</dbReference>
<dbReference type="GO" id="GO:0016651">
    <property type="term" value="F:oxidoreductase activity, acting on NAD(P)H"/>
    <property type="evidence" value="ECO:0007669"/>
    <property type="project" value="TreeGrafter"/>
</dbReference>
<keyword evidence="2" id="KW-0560">Oxidoreductase</keyword>
<dbReference type="GO" id="GO:0070402">
    <property type="term" value="F:NADPH binding"/>
    <property type="evidence" value="ECO:0007669"/>
    <property type="project" value="TreeGrafter"/>
</dbReference>
<dbReference type="CDD" id="cd05276">
    <property type="entry name" value="p53_inducible_oxidoreductase"/>
    <property type="match status" value="1"/>
</dbReference>
<keyword evidence="1" id="KW-0521">NADP</keyword>
<dbReference type="EMBL" id="QGSY01000246">
    <property type="protein sequence ID" value="RQX06041.1"/>
    <property type="molecule type" value="Genomic_DNA"/>
</dbReference>
<dbReference type="SUPFAM" id="SSF50129">
    <property type="entry name" value="GroES-like"/>
    <property type="match status" value="1"/>
</dbReference>
<dbReference type="InterPro" id="IPR036291">
    <property type="entry name" value="NAD(P)-bd_dom_sf"/>
</dbReference>
<dbReference type="InterPro" id="IPR013154">
    <property type="entry name" value="ADH-like_N"/>
</dbReference>
<dbReference type="RefSeq" id="WP_124859803.1">
    <property type="nucleotide sequence ID" value="NZ_JBNCOC010000002.1"/>
</dbReference>
<dbReference type="SUPFAM" id="SSF51735">
    <property type="entry name" value="NAD(P)-binding Rossmann-fold domains"/>
    <property type="match status" value="1"/>
</dbReference>
<sequence length="332" mass="34564">MRAITIPQPGGPDALVWAEVPDPEPGPNEVIVDVRASGVNRADLLQRQGHYPPPPGAPAYPGLECSGVITEVGAEVAGWAVGQQVCALLAGGGYAERVAVPAGQLLPVPACDPVDAAALPEVACTVWSNLVQVARLGAGDTLLVHGGGSGIGTFAVQLGAALGVTVLTTAREGKHARLRELGAAHLIDYREQDFVEEVRRVTDGRGVDVILDIMGGSYLGRNVSALATGGRLVVIGMQGGRKAELDLGALMTKRASVTATSLRSRPLAEKAEIVQGVRDEVWPLVETGRIRPIVDRRLPMTEAAQAHRLVESNDHFGKVLLTRPPGGGSAVS</sequence>
<dbReference type="InterPro" id="IPR011032">
    <property type="entry name" value="GroES-like_sf"/>
</dbReference>
<organism evidence="4 5">
    <name type="scientific">Micromonospora arida</name>
    <dbReference type="NCBI Taxonomy" id="2203715"/>
    <lineage>
        <taxon>Bacteria</taxon>
        <taxon>Bacillati</taxon>
        <taxon>Actinomycetota</taxon>
        <taxon>Actinomycetes</taxon>
        <taxon>Micromonosporales</taxon>
        <taxon>Micromonosporaceae</taxon>
        <taxon>Micromonospora</taxon>
    </lineage>
</organism>
<dbReference type="InterPro" id="IPR014189">
    <property type="entry name" value="Quinone_OxRdtase_PIG3"/>
</dbReference>
<proteinExistence type="predicted"/>
<dbReference type="Pfam" id="PF13602">
    <property type="entry name" value="ADH_zinc_N_2"/>
    <property type="match status" value="1"/>
</dbReference>
<protein>
    <submittedName>
        <fullName evidence="4">NADPH:quinone oxidoreductase</fullName>
    </submittedName>
</protein>
<keyword evidence="5" id="KW-1185">Reference proteome</keyword>
<dbReference type="Gene3D" id="3.40.50.720">
    <property type="entry name" value="NAD(P)-binding Rossmann-like Domain"/>
    <property type="match status" value="1"/>
</dbReference>
<dbReference type="InterPro" id="IPR020843">
    <property type="entry name" value="ER"/>
</dbReference>
<dbReference type="SMART" id="SM00829">
    <property type="entry name" value="PKS_ER"/>
    <property type="match status" value="1"/>
</dbReference>
<evidence type="ECO:0000313" key="5">
    <source>
        <dbReference type="Proteomes" id="UP000266889"/>
    </source>
</evidence>
<dbReference type="Gene3D" id="3.90.180.10">
    <property type="entry name" value="Medium-chain alcohol dehydrogenases, catalytic domain"/>
    <property type="match status" value="1"/>
</dbReference>
<name>A0A3N9WYX9_9ACTN</name>
<dbReference type="PANTHER" id="PTHR48106">
    <property type="entry name" value="QUINONE OXIDOREDUCTASE PIG3-RELATED"/>
    <property type="match status" value="1"/>
</dbReference>
<evidence type="ECO:0000256" key="1">
    <source>
        <dbReference type="ARBA" id="ARBA00022857"/>
    </source>
</evidence>
<evidence type="ECO:0000259" key="3">
    <source>
        <dbReference type="SMART" id="SM00829"/>
    </source>
</evidence>
<dbReference type="Proteomes" id="UP000266889">
    <property type="component" value="Unassembled WGS sequence"/>
</dbReference>
<dbReference type="PANTHER" id="PTHR48106:SF8">
    <property type="entry name" value="OS02G0805600 PROTEIN"/>
    <property type="match status" value="1"/>
</dbReference>
<evidence type="ECO:0000256" key="2">
    <source>
        <dbReference type="ARBA" id="ARBA00023002"/>
    </source>
</evidence>
<dbReference type="OrthoDB" id="9780520at2"/>
<dbReference type="AlphaFoldDB" id="A0A3N9WYX9"/>
<gene>
    <name evidence="4" type="ORF">DLJ58_24895</name>
</gene>
<accession>A0A3N9WYX9</accession>
<feature type="domain" description="Enoyl reductase (ER)" evidence="3">
    <location>
        <begin position="10"/>
        <end position="321"/>
    </location>
</feature>
<dbReference type="Pfam" id="PF08240">
    <property type="entry name" value="ADH_N"/>
    <property type="match status" value="1"/>
</dbReference>
<evidence type="ECO:0000313" key="4">
    <source>
        <dbReference type="EMBL" id="RQX06041.1"/>
    </source>
</evidence>
<comment type="caution">
    <text evidence="4">The sequence shown here is derived from an EMBL/GenBank/DDBJ whole genome shotgun (WGS) entry which is preliminary data.</text>
</comment>
<reference evidence="4 5" key="1">
    <citation type="submission" date="2018-05" db="EMBL/GenBank/DDBJ databases">
        <title>Micromonospora from Atacama Desert.</title>
        <authorList>
            <person name="Carro L."/>
            <person name="Goodfellow M."/>
            <person name="Klenk H.-P."/>
        </authorList>
    </citation>
    <scope>NUCLEOTIDE SEQUENCE [LARGE SCALE GENOMIC DNA]</scope>
    <source>
        <strain evidence="4 5">LB32</strain>
    </source>
</reference>